<proteinExistence type="predicted"/>
<dbReference type="GO" id="GO:0000055">
    <property type="term" value="P:ribosomal large subunit export from nucleus"/>
    <property type="evidence" value="ECO:0007669"/>
    <property type="project" value="TreeGrafter"/>
</dbReference>
<feature type="compositionally biased region" description="Basic and acidic residues" evidence="3">
    <location>
        <begin position="1553"/>
        <end position="1588"/>
    </location>
</feature>
<keyword evidence="2" id="KW-0067">ATP-binding</keyword>
<feature type="compositionally biased region" description="Basic and acidic residues" evidence="3">
    <location>
        <begin position="1334"/>
        <end position="1344"/>
    </location>
</feature>
<evidence type="ECO:0008006" key="6">
    <source>
        <dbReference type="Google" id="ProtNLM"/>
    </source>
</evidence>
<keyword evidence="1" id="KW-0547">Nucleotide-binding</keyword>
<gene>
    <name evidence="4" type="ORF">NECAME_06622</name>
</gene>
<dbReference type="InterPro" id="IPR036465">
    <property type="entry name" value="vWFA_dom_sf"/>
</dbReference>
<organism evidence="4 5">
    <name type="scientific">Necator americanus</name>
    <name type="common">Human hookworm</name>
    <dbReference type="NCBI Taxonomy" id="51031"/>
    <lineage>
        <taxon>Eukaryota</taxon>
        <taxon>Metazoa</taxon>
        <taxon>Ecdysozoa</taxon>
        <taxon>Nematoda</taxon>
        <taxon>Chromadorea</taxon>
        <taxon>Rhabditida</taxon>
        <taxon>Rhabditina</taxon>
        <taxon>Rhabditomorpha</taxon>
        <taxon>Strongyloidea</taxon>
        <taxon>Ancylostomatidae</taxon>
        <taxon>Bunostominae</taxon>
        <taxon>Necator</taxon>
    </lineage>
</organism>
<feature type="compositionally biased region" description="Basic and acidic residues" evidence="3">
    <location>
        <begin position="1598"/>
        <end position="1617"/>
    </location>
</feature>
<protein>
    <recommendedName>
        <fullName evidence="6">VWFA domain-containing protein</fullName>
    </recommendedName>
</protein>
<feature type="compositionally biased region" description="Acidic residues" evidence="3">
    <location>
        <begin position="1419"/>
        <end position="1437"/>
    </location>
</feature>
<feature type="compositionally biased region" description="Acidic residues" evidence="3">
    <location>
        <begin position="1292"/>
        <end position="1308"/>
    </location>
</feature>
<evidence type="ECO:0000313" key="5">
    <source>
        <dbReference type="Proteomes" id="UP000053676"/>
    </source>
</evidence>
<sequence>MSKLDASFCNLSMVANTVDTVIESLHELEVDEAEIFTYCLRLLLFVTAARRSLDQYSGSALLYIAFEEMHRMVLKSRFCSLIQTSLPENDGEELELCMESEDTNVCGALNMLPQKESLTANMLDLIAVIRKLHAFFISRSFDSKEKVFADQQAIVAVNWRNELFERSAQGVTLLNSEYLKDSKVSSLRFNGAFSTVFLLFWENVDFDPAMSTLSASHLSKCELRTFANQLWRLAPNSSRLSRLILKELDAVCSGVTGWHREMKEGNGWKEAAEIAFQVMENALPPPETLDPVVFNEQKAIYRSMVLNAVNEPLLVLAKWRDRVSRQDPECDSRSSHPIIAALWRTRSELEESVDEKTEKVIFFRQKTNRYSALCSEMQAFLKIAATVTPLLQEIGADTDLILKDMESSQLELVLAQLRSFALKPSTEGLWSPELLAWACRDASPMPLRLKAALVKRRIVLSMDPQCDLEWTRHQWQKWYERTVAKAAEKDFVYRTKTEEEKDELDMLEFFSEFQQEREVLVDGDLSSLLGATEHTQPSKGNARDTEYILALVWLRRILCDLRYFGQQLHDSTVDSDLNLLYEVISKVESDGTGVVDVYRGASLQQFRRAAGILEVLAERTKAVRERWPEHVSLKLILDAINDFYNARLSTTHMKMATLVENIIEQCEEWEKISDRANSLSHELADVRELLVDWKKMEVLSWGELLNRVEEDSQMRAQLVAFPLYDALFRIDTLESQTTLCAMATEWISNGTLMDYATRIRSVHCLANWATLLGHRLLGINLGSIAAHFKQYAPIIEEKLREARVPAENSLKDYVKVMKYNDLNLWNIKVSSQKAHSQLFKIVRKFKETAGVQVSQYFDELVDMDVSNVPEPSILVERDCEGHIRRAQQLAAEILTYAENLCNTKAALDLTDQTKSCDETIRVQVNYDGEEKEKEKQQGYARNSRQRAVAMVIKECQTIGLNGRKAIGLNQEELTRSSLTEIEENRAVEKLVRNCAGGRNACIRKAIAPNEQLGVATRKHLTGIIENNDFEHPLSRLHSSSPELEKLQEIVMKANSITQQMHRTAVEMSAEKSKNIYEMTTVTQSMERLSNNIDTLDGLLLELNEWFEYECLRARETLRDLVPKLKVRLVAKTNVSRSADIGFLFIQNIYKSITEVSNSEIKLMDRLDLILHVMTSSDVKKLLGWVSSMISDARVGTIPDSLSDIACLINVLSSLITIWNHHVLQALRVLSVLYYTILSLSMQLFEKGYVNLIPKLEKQESGQGEMEGSGEVFFLGGGMGEGETSGDAKDVTDEMEESGQIEGLQDEVCEPPGGNAAENDTPIDVDEDFSEDLQDIDRNEGGQDREDSDQENEEEPNLEDKFGDVDEADDQQLDPELWDENEKDPSKDIDENNEGAGNQTEEMAAKEDDTVAAEKKAGDEEQNSNEEQNDDFEQDLENVDEREKDIEETETAEEDPCTHAEECSQDPLEDATNEGEAGDSTDEDDETGEDPGNEDLPNEEHSECDENPTNPPAEEDVSGMKDDEVVEQGTGGGQTGHDVNEEDADGNNEVGEENQEKRGKGESENDDGETGKGVEIIKKEKNEENKENDGECDENYEQQENKRELAKNDKAAEDKEHGDGEEDEAGQNIKDASAAEQQVVGAGSLEEARESKKADTEQKSKERKKPTLGAEETVDSPMIHDDAASEEHGASIHLALDQMYNLVDEMTKEISLGTVDSEVEPQTTEVNVATTKDSVDFEQQWATISQTVLIAVDDSASMNENGIHQVTCESVCLIEEALRRCDAGGVSVCLFGSDVKIISPFGDHMMPGPQLLQKLSFDQSSTDLILLLNQSRQILSNVRMPTSEQLLIIISDGRGALAQGADKVKQALSALQGVTVLFVILDSGQKSIHDLSVAVFQGGNVRPYT</sequence>
<dbReference type="SUPFAM" id="SSF53300">
    <property type="entry name" value="vWA-like"/>
    <property type="match status" value="1"/>
</dbReference>
<reference evidence="5" key="1">
    <citation type="journal article" date="2014" name="Nat. Genet.">
        <title>Genome of the human hookworm Necator americanus.</title>
        <authorList>
            <person name="Tang Y.T."/>
            <person name="Gao X."/>
            <person name="Rosa B.A."/>
            <person name="Abubucker S."/>
            <person name="Hallsworth-Pepin K."/>
            <person name="Martin J."/>
            <person name="Tyagi R."/>
            <person name="Heizer E."/>
            <person name="Zhang X."/>
            <person name="Bhonagiri-Palsikar V."/>
            <person name="Minx P."/>
            <person name="Warren W.C."/>
            <person name="Wang Q."/>
            <person name="Zhan B."/>
            <person name="Hotez P.J."/>
            <person name="Sternberg P.W."/>
            <person name="Dougall A."/>
            <person name="Gaze S.T."/>
            <person name="Mulvenna J."/>
            <person name="Sotillo J."/>
            <person name="Ranganathan S."/>
            <person name="Rabelo E.M."/>
            <person name="Wilson R.K."/>
            <person name="Felgner P.L."/>
            <person name="Bethony J."/>
            <person name="Hawdon J.M."/>
            <person name="Gasser R.B."/>
            <person name="Loukas A."/>
            <person name="Mitreva M."/>
        </authorList>
    </citation>
    <scope>NUCLEOTIDE SEQUENCE [LARGE SCALE GENOMIC DNA]</scope>
</reference>
<feature type="compositionally biased region" description="Acidic residues" evidence="3">
    <location>
        <begin position="1462"/>
        <end position="1505"/>
    </location>
</feature>
<keyword evidence="5" id="KW-1185">Reference proteome</keyword>
<feature type="compositionally biased region" description="Acidic residues" evidence="3">
    <location>
        <begin position="1539"/>
        <end position="1552"/>
    </location>
</feature>
<feature type="compositionally biased region" description="Basic and acidic residues" evidence="3">
    <location>
        <begin position="1645"/>
        <end position="1659"/>
    </location>
</feature>
<evidence type="ECO:0000256" key="3">
    <source>
        <dbReference type="SAM" id="MobiDB-lite"/>
    </source>
</evidence>
<dbReference type="PANTHER" id="PTHR48103:SF2">
    <property type="entry name" value="MIDASIN"/>
    <property type="match status" value="1"/>
</dbReference>
<dbReference type="PANTHER" id="PTHR48103">
    <property type="entry name" value="MIDASIN-RELATED"/>
    <property type="match status" value="1"/>
</dbReference>
<feature type="region of interest" description="Disordered" evidence="3">
    <location>
        <begin position="1275"/>
        <end position="1676"/>
    </location>
</feature>
<dbReference type="GO" id="GO:0005524">
    <property type="term" value="F:ATP binding"/>
    <property type="evidence" value="ECO:0007669"/>
    <property type="project" value="UniProtKB-KW"/>
</dbReference>
<feature type="compositionally biased region" description="Acidic residues" evidence="3">
    <location>
        <begin position="1345"/>
        <end position="1356"/>
    </location>
</feature>
<dbReference type="STRING" id="51031.W2TT04"/>
<dbReference type="OrthoDB" id="422220at2759"/>
<feature type="compositionally biased region" description="Acidic residues" evidence="3">
    <location>
        <begin position="1320"/>
        <end position="1333"/>
    </location>
</feature>
<dbReference type="Proteomes" id="UP000053676">
    <property type="component" value="Unassembled WGS sequence"/>
</dbReference>
<dbReference type="GO" id="GO:0005634">
    <property type="term" value="C:nucleus"/>
    <property type="evidence" value="ECO:0007669"/>
    <property type="project" value="TreeGrafter"/>
</dbReference>
<evidence type="ECO:0000256" key="2">
    <source>
        <dbReference type="ARBA" id="ARBA00022840"/>
    </source>
</evidence>
<dbReference type="GO" id="GO:0030687">
    <property type="term" value="C:preribosome, large subunit precursor"/>
    <property type="evidence" value="ECO:0007669"/>
    <property type="project" value="TreeGrafter"/>
</dbReference>
<dbReference type="OMA" id="AMATEWI"/>
<feature type="compositionally biased region" description="Acidic residues" evidence="3">
    <location>
        <begin position="1445"/>
        <end position="1454"/>
    </location>
</feature>
<evidence type="ECO:0000313" key="4">
    <source>
        <dbReference type="EMBL" id="ETN84898.1"/>
    </source>
</evidence>
<name>W2TT04_NECAM</name>
<accession>W2TT04</accession>
<feature type="compositionally biased region" description="Basic and acidic residues" evidence="3">
    <location>
        <begin position="1402"/>
        <end position="1418"/>
    </location>
</feature>
<evidence type="ECO:0000256" key="1">
    <source>
        <dbReference type="ARBA" id="ARBA00022741"/>
    </source>
</evidence>
<dbReference type="EMBL" id="KI657839">
    <property type="protein sequence ID" value="ETN84898.1"/>
    <property type="molecule type" value="Genomic_DNA"/>
</dbReference>
<dbReference type="GO" id="GO:0000027">
    <property type="term" value="P:ribosomal large subunit assembly"/>
    <property type="evidence" value="ECO:0007669"/>
    <property type="project" value="TreeGrafter"/>
</dbReference>
<dbReference type="KEGG" id="nai:NECAME_06622"/>
<feature type="compositionally biased region" description="Acidic residues" evidence="3">
    <location>
        <begin position="1364"/>
        <end position="1381"/>
    </location>
</feature>